<keyword evidence="2" id="KW-1185">Reference proteome</keyword>
<evidence type="ECO:0000313" key="1">
    <source>
        <dbReference type="EMBL" id="XRI74601.1"/>
    </source>
</evidence>
<dbReference type="Proteomes" id="UP001195965">
    <property type="component" value="Chromosome"/>
</dbReference>
<dbReference type="EMBL" id="CP127526">
    <property type="protein sequence ID" value="XRI74601.1"/>
    <property type="molecule type" value="Genomic_DNA"/>
</dbReference>
<gene>
    <name evidence="1" type="ORF">HHS34_005265</name>
</gene>
<evidence type="ECO:0000313" key="2">
    <source>
        <dbReference type="Proteomes" id="UP001195965"/>
    </source>
</evidence>
<organism evidence="1 2">
    <name type="scientific">Acidithiobacillus montserratensis</name>
    <dbReference type="NCBI Taxonomy" id="2729135"/>
    <lineage>
        <taxon>Bacteria</taxon>
        <taxon>Pseudomonadati</taxon>
        <taxon>Pseudomonadota</taxon>
        <taxon>Acidithiobacillia</taxon>
        <taxon>Acidithiobacillales</taxon>
        <taxon>Acidithiobacillaceae</taxon>
        <taxon>Acidithiobacillus</taxon>
    </lineage>
</organism>
<protein>
    <submittedName>
        <fullName evidence="1">Phosphoadenosine phosphosulfate reductase family protein</fullName>
    </submittedName>
</protein>
<accession>A0ACD5HJB7</accession>
<sequence length="365" mass="41871">MGVRHVVSFSGGKDSTATLLTALSRFGRENVVPVFCDTGNEHAEIHDYLRYIEESLGIQILRLKANFDAEIAAKRMFVARDQRVGRKYDTEPVFDAQGNPVPKRDGRGNILYRAVKRDGLTVQEPIQKTRKVGGGRRVRWTNRAKRRALEVLHPTGNPYLDLCLWKGRFPSRLAQFCTQELKRNVMVEYQLGLVDSGYTVVSWQGIRRDESPNRRNAKQFEKIAPHYYIYRPLVEWSALDVFDYCGKRKIQPNPLYLQGFSRVGCMPCINCSKKEIWNTHSRAPEYLEQKKEWEILVSKASKRGYATFFNKDLHQKGAASSIVYEANKIDSIIIWSRTTRGGKQFDILSDIEDPMACSSSYGLCE</sequence>
<reference evidence="1 2" key="1">
    <citation type="journal article" date="2021" name="ISME J.">
        <title>Genomic evolution of the class Acidithiobacillia: deep-branching Proteobacteria living in extreme acidic conditions.</title>
        <authorList>
            <person name="Moya-Beltran A."/>
            <person name="Beard S."/>
            <person name="Rojas-Villalobos C."/>
            <person name="Issotta F."/>
            <person name="Gallardo Y."/>
            <person name="Ulloa R."/>
            <person name="Giaveno A."/>
            <person name="Degli Esposti M."/>
            <person name="Johnson D.B."/>
            <person name="Quatrini R."/>
        </authorList>
    </citation>
    <scope>NUCLEOTIDE SEQUENCE [LARGE SCALE GENOMIC DNA]</scope>
    <source>
        <strain evidence="1 2">GG1-14</strain>
    </source>
</reference>
<proteinExistence type="predicted"/>
<name>A0ACD5HJB7_9PROT</name>